<gene>
    <name evidence="2" type="ORF">NCTC10005_03565</name>
</gene>
<reference evidence="2 3" key="1">
    <citation type="submission" date="2018-06" db="EMBL/GenBank/DDBJ databases">
        <authorList>
            <consortium name="Pathogen Informatics"/>
            <person name="Doyle S."/>
        </authorList>
    </citation>
    <scope>NUCLEOTIDE SEQUENCE [LARGE SCALE GENOMIC DNA]</scope>
    <source>
        <strain evidence="2 3">NCTC10005</strain>
    </source>
</reference>
<dbReference type="EMBL" id="UGJB01000004">
    <property type="protein sequence ID" value="STQ10806.1"/>
    <property type="molecule type" value="Genomic_DNA"/>
</dbReference>
<sequence>MDVTGSGAAGTLTLAQTLQGILLIKMTKTLPQGRETRANSSGALKKYSDSTAKHSAGSVAA</sequence>
<proteinExistence type="predicted"/>
<feature type="region of interest" description="Disordered" evidence="1">
    <location>
        <begin position="30"/>
        <end position="61"/>
    </location>
</feature>
<evidence type="ECO:0000313" key="2">
    <source>
        <dbReference type="EMBL" id="STQ10806.1"/>
    </source>
</evidence>
<accession>A0A377LYA5</accession>
<evidence type="ECO:0000313" key="3">
    <source>
        <dbReference type="Proteomes" id="UP000255106"/>
    </source>
</evidence>
<dbReference type="Proteomes" id="UP000255106">
    <property type="component" value="Unassembled WGS sequence"/>
</dbReference>
<dbReference type="AlphaFoldDB" id="A0A377LYA5"/>
<organism evidence="2 3">
    <name type="scientific">Enterobacter cloacae</name>
    <dbReference type="NCBI Taxonomy" id="550"/>
    <lineage>
        <taxon>Bacteria</taxon>
        <taxon>Pseudomonadati</taxon>
        <taxon>Pseudomonadota</taxon>
        <taxon>Gammaproteobacteria</taxon>
        <taxon>Enterobacterales</taxon>
        <taxon>Enterobacteriaceae</taxon>
        <taxon>Enterobacter</taxon>
        <taxon>Enterobacter cloacae complex</taxon>
    </lineage>
</organism>
<protein>
    <submittedName>
        <fullName evidence="2">Uncharacterized protein</fullName>
    </submittedName>
</protein>
<name>A0A377LYA5_ENTCL</name>
<evidence type="ECO:0000256" key="1">
    <source>
        <dbReference type="SAM" id="MobiDB-lite"/>
    </source>
</evidence>